<evidence type="ECO:0000256" key="2">
    <source>
        <dbReference type="ARBA" id="ARBA00023015"/>
    </source>
</evidence>
<dbReference type="PANTHER" id="PTHR21654:SF61">
    <property type="entry name" value="TRIHELIX TRANSCRIPTION FACTOR GTL2"/>
    <property type="match status" value="1"/>
</dbReference>
<protein>
    <recommendedName>
        <fullName evidence="8">Myb-like domain-containing protein</fullName>
    </recommendedName>
</protein>
<evidence type="ECO:0000313" key="10">
    <source>
        <dbReference type="Proteomes" id="UP001279734"/>
    </source>
</evidence>
<evidence type="ECO:0000259" key="8">
    <source>
        <dbReference type="PROSITE" id="PS50090"/>
    </source>
</evidence>
<dbReference type="CDD" id="cd12203">
    <property type="entry name" value="GT1"/>
    <property type="match status" value="1"/>
</dbReference>
<dbReference type="AlphaFoldDB" id="A0AAD3SAX7"/>
<dbReference type="Proteomes" id="UP001279734">
    <property type="component" value="Unassembled WGS sequence"/>
</dbReference>
<keyword evidence="3" id="KW-0238">DNA-binding</keyword>
<name>A0AAD3SAX7_NEPGR</name>
<feature type="compositionally biased region" description="Low complexity" evidence="7">
    <location>
        <begin position="193"/>
        <end position="204"/>
    </location>
</feature>
<dbReference type="InterPro" id="IPR001005">
    <property type="entry name" value="SANT/Myb"/>
</dbReference>
<feature type="region of interest" description="Disordered" evidence="7">
    <location>
        <begin position="392"/>
        <end position="460"/>
    </location>
</feature>
<feature type="region of interest" description="Disordered" evidence="7">
    <location>
        <begin position="177"/>
        <end position="262"/>
    </location>
</feature>
<gene>
    <name evidence="9" type="ORF">Nepgr_009645</name>
</gene>
<dbReference type="PANTHER" id="PTHR21654">
    <property type="entry name" value="FI21293P1"/>
    <property type="match status" value="1"/>
</dbReference>
<feature type="domain" description="Myb-like" evidence="8">
    <location>
        <begin position="456"/>
        <end position="523"/>
    </location>
</feature>
<keyword evidence="2" id="KW-0805">Transcription regulation</keyword>
<feature type="coiled-coil region" evidence="6">
    <location>
        <begin position="282"/>
        <end position="316"/>
    </location>
</feature>
<dbReference type="GO" id="GO:0006355">
    <property type="term" value="P:regulation of DNA-templated transcription"/>
    <property type="evidence" value="ECO:0007669"/>
    <property type="project" value="UniProtKB-ARBA"/>
</dbReference>
<dbReference type="GO" id="GO:0005634">
    <property type="term" value="C:nucleus"/>
    <property type="evidence" value="ECO:0007669"/>
    <property type="project" value="UniProtKB-SubCell"/>
</dbReference>
<evidence type="ECO:0000256" key="1">
    <source>
        <dbReference type="ARBA" id="ARBA00004123"/>
    </source>
</evidence>
<dbReference type="Gene3D" id="1.10.10.60">
    <property type="entry name" value="Homeodomain-like"/>
    <property type="match status" value="2"/>
</dbReference>
<comment type="subcellular location">
    <subcellularLocation>
        <location evidence="1">Nucleus</location>
    </subcellularLocation>
</comment>
<proteinExistence type="predicted"/>
<keyword evidence="10" id="KW-1185">Reference proteome</keyword>
<accession>A0AAD3SAX7</accession>
<keyword evidence="5" id="KW-0539">Nucleus</keyword>
<evidence type="ECO:0000256" key="7">
    <source>
        <dbReference type="SAM" id="MobiDB-lite"/>
    </source>
</evidence>
<feature type="compositionally biased region" description="Basic and acidic residues" evidence="7">
    <location>
        <begin position="224"/>
        <end position="236"/>
    </location>
</feature>
<dbReference type="PROSITE" id="PS50090">
    <property type="entry name" value="MYB_LIKE"/>
    <property type="match status" value="1"/>
</dbReference>
<feature type="compositionally biased region" description="Acidic residues" evidence="7">
    <location>
        <begin position="205"/>
        <end position="223"/>
    </location>
</feature>
<evidence type="ECO:0000256" key="5">
    <source>
        <dbReference type="ARBA" id="ARBA00023242"/>
    </source>
</evidence>
<evidence type="ECO:0000256" key="4">
    <source>
        <dbReference type="ARBA" id="ARBA00023163"/>
    </source>
</evidence>
<evidence type="ECO:0000256" key="3">
    <source>
        <dbReference type="ARBA" id="ARBA00023125"/>
    </source>
</evidence>
<keyword evidence="4" id="KW-0804">Transcription</keyword>
<comment type="caution">
    <text evidence="9">The sequence shown here is derived from an EMBL/GenBank/DDBJ whole genome shotgun (WGS) entry which is preliminary data.</text>
</comment>
<dbReference type="EMBL" id="BSYO01000007">
    <property type="protein sequence ID" value="GMH07805.1"/>
    <property type="molecule type" value="Genomic_DNA"/>
</dbReference>
<evidence type="ECO:0000256" key="6">
    <source>
        <dbReference type="SAM" id="Coils"/>
    </source>
</evidence>
<reference evidence="9" key="1">
    <citation type="submission" date="2023-05" db="EMBL/GenBank/DDBJ databases">
        <title>Nepenthes gracilis genome sequencing.</title>
        <authorList>
            <person name="Fukushima K."/>
        </authorList>
    </citation>
    <scope>NUCLEOTIDE SEQUENCE</scope>
    <source>
        <strain evidence="9">SING2019-196</strain>
    </source>
</reference>
<dbReference type="GO" id="GO:0003677">
    <property type="term" value="F:DNA binding"/>
    <property type="evidence" value="ECO:0007669"/>
    <property type="project" value="UniProtKB-KW"/>
</dbReference>
<keyword evidence="6" id="KW-0175">Coiled coil</keyword>
<dbReference type="Pfam" id="PF13837">
    <property type="entry name" value="Myb_DNA-bind_4"/>
    <property type="match status" value="1"/>
</dbReference>
<sequence length="610" mass="70355">MFNGVQEQFHQLLSSSRASNNTNSLPQPFSFPPSNSLTYPTFDPFPPPHPHQLLHGRRLTEPVVNQKDEEKEESGFLSKSLLLLEKERLMAESMYPWTNEDVLSRFRIRSNMANCFPDSTWEHVSRKLGEVGFKRNAENCKDKFEEEGRYLDSVNFSKNYRLFGELEELYHGDNQQHQNSLALSQHHHHQKLSQDAADVQNEAAAAEEEAEGGRGEEEEEDDNVEQRVEDDSRTDNTEEGQAVDSHEKMVGNHSRARKRKRHSKKFEMFKGFCEIFVNKIMAHQEEMLHKFLEDMMKREEEKIAREEAWKKQEKERMKREMEFREHEQAIAGGRQAKIIEFLKNLTSKSTIYDHQNHYRGVGIENSNIEVPIYNSSKSPSIFNYKAITSTRFSSNMGKPHQNPSHDSPNLPSSSNDETQASQNPNSLSTQNVPFAPTSSLRKHPPNPTVTKLNQERSDDTGQRWLRDEVLALINLRCSFYNNGDDRERNNPKGPLWKGISKGMSELGYQRSAKRCKEKWENINKYFRKTKHINKKRSVDSRTCPYFHRLSYLYSQGTVVGTSHTPENCSLSPVNRPALMEPGNCSLHASDHGEDHAVHPTAGYLKIFNSS</sequence>
<dbReference type="InterPro" id="IPR044822">
    <property type="entry name" value="Myb_DNA-bind_4"/>
</dbReference>
<evidence type="ECO:0000313" key="9">
    <source>
        <dbReference type="EMBL" id="GMH07805.1"/>
    </source>
</evidence>
<organism evidence="9 10">
    <name type="scientific">Nepenthes gracilis</name>
    <name type="common">Slender pitcher plant</name>
    <dbReference type="NCBI Taxonomy" id="150966"/>
    <lineage>
        <taxon>Eukaryota</taxon>
        <taxon>Viridiplantae</taxon>
        <taxon>Streptophyta</taxon>
        <taxon>Embryophyta</taxon>
        <taxon>Tracheophyta</taxon>
        <taxon>Spermatophyta</taxon>
        <taxon>Magnoliopsida</taxon>
        <taxon>eudicotyledons</taxon>
        <taxon>Gunneridae</taxon>
        <taxon>Pentapetalae</taxon>
        <taxon>Caryophyllales</taxon>
        <taxon>Nepenthaceae</taxon>
        <taxon>Nepenthes</taxon>
    </lineage>
</organism>
<feature type="compositionally biased region" description="Polar residues" evidence="7">
    <location>
        <begin position="392"/>
        <end position="439"/>
    </location>
</feature>